<evidence type="ECO:0000256" key="9">
    <source>
        <dbReference type="ARBA" id="ARBA00023239"/>
    </source>
</evidence>
<sequence>MRVFGRNIKHVEFGWNSWRGKSCCIRMAGSTNIAKKAITLEDVQNAAKRIGPFINHTPVMTSSTLNTMAGRSLFFKCENFQKVGAFKFRGAMNAVMKLTEDNPEGDLPAVVTHSSGNHAQALALAAKIKGLRAHIVMPNNAPAVKKAAVKDYGARIIECGISQQNREEAAKNTLEETGPNSCLIPPYDHVDIIAGQGTMALELLEQVPDLDAIVVPVGGGGMLSGICVAAKGLKPGIKIFAAEPLEANDCAKSFAAGERIPLPGPPVTVADGLKTSLGFLTWPIIRDSIEDVITVTENEIISAMRLVWERMKLVIEPSAAVGVAAVLNEKFCSDKTNGVTKAGIILCGGNVNLDNLPWNTK</sequence>
<dbReference type="PANTHER" id="PTHR43050">
    <property type="entry name" value="SERINE / THREONINE RACEMASE FAMILY MEMBER"/>
    <property type="match status" value="1"/>
</dbReference>
<dbReference type="FunFam" id="3.40.50.1100:FF:000007">
    <property type="entry name" value="L-threonine dehydratase catabolic TdcB"/>
    <property type="match status" value="1"/>
</dbReference>
<dbReference type="AlphaFoldDB" id="A0A913XR17"/>
<dbReference type="EC" id="4.3.1.17" evidence="6"/>
<proteinExistence type="inferred from homology"/>
<dbReference type="RefSeq" id="XP_020908349.1">
    <property type="nucleotide sequence ID" value="XM_021052690.2"/>
</dbReference>
<comment type="catalytic activity">
    <reaction evidence="10">
        <text>L-serine = pyruvate + NH4(+)</text>
        <dbReference type="Rhea" id="RHEA:19169"/>
        <dbReference type="ChEBI" id="CHEBI:15361"/>
        <dbReference type="ChEBI" id="CHEBI:28938"/>
        <dbReference type="ChEBI" id="CHEBI:33384"/>
        <dbReference type="EC" id="4.3.1.17"/>
    </reaction>
</comment>
<feature type="domain" description="Tryptophan synthase beta chain-like PALP" evidence="11">
    <location>
        <begin position="52"/>
        <end position="347"/>
    </location>
</feature>
<dbReference type="Pfam" id="PF00291">
    <property type="entry name" value="PALP"/>
    <property type="match status" value="1"/>
</dbReference>
<dbReference type="GeneID" id="110246349"/>
<evidence type="ECO:0000256" key="5">
    <source>
        <dbReference type="ARBA" id="ARBA00010869"/>
    </source>
</evidence>
<organism evidence="12 13">
    <name type="scientific">Exaiptasia diaphana</name>
    <name type="common">Tropical sea anemone</name>
    <name type="synonym">Aiptasia pulchella</name>
    <dbReference type="NCBI Taxonomy" id="2652724"/>
    <lineage>
        <taxon>Eukaryota</taxon>
        <taxon>Metazoa</taxon>
        <taxon>Cnidaria</taxon>
        <taxon>Anthozoa</taxon>
        <taxon>Hexacorallia</taxon>
        <taxon>Actiniaria</taxon>
        <taxon>Aiptasiidae</taxon>
        <taxon>Exaiptasia</taxon>
    </lineage>
</organism>
<dbReference type="EnsemblMetazoa" id="XM_021052690.2">
    <property type="protein sequence ID" value="XP_020908349.1"/>
    <property type="gene ID" value="LOC110246349"/>
</dbReference>
<dbReference type="OrthoDB" id="4418812at2759"/>
<comment type="similarity">
    <text evidence="5">Belongs to the serine/threonine dehydratase family.</text>
</comment>
<evidence type="ECO:0000256" key="2">
    <source>
        <dbReference type="ARBA" id="ARBA00001933"/>
    </source>
</evidence>
<dbReference type="GO" id="GO:0030378">
    <property type="term" value="F:serine racemase activity"/>
    <property type="evidence" value="ECO:0007669"/>
    <property type="project" value="TreeGrafter"/>
</dbReference>
<dbReference type="InterPro" id="IPR036052">
    <property type="entry name" value="TrpB-like_PALP_sf"/>
</dbReference>
<evidence type="ECO:0000313" key="12">
    <source>
        <dbReference type="EnsemblMetazoa" id="XP_020908349.1"/>
    </source>
</evidence>
<dbReference type="PROSITE" id="PS00165">
    <property type="entry name" value="DEHYDRATASE_SER_THR"/>
    <property type="match status" value="1"/>
</dbReference>
<comment type="cofactor">
    <cofactor evidence="2">
        <name>pyridoxal 5'-phosphate</name>
        <dbReference type="ChEBI" id="CHEBI:597326"/>
    </cofactor>
</comment>
<dbReference type="InterPro" id="IPR001926">
    <property type="entry name" value="TrpB-like_PALP"/>
</dbReference>
<keyword evidence="13" id="KW-1185">Reference proteome</keyword>
<dbReference type="CDD" id="cd01562">
    <property type="entry name" value="Thr-dehyd"/>
    <property type="match status" value="1"/>
</dbReference>
<name>A0A913XR17_EXADI</name>
<dbReference type="InterPro" id="IPR000634">
    <property type="entry name" value="Ser/Thr_deHydtase_PyrdxlP-BS"/>
</dbReference>
<evidence type="ECO:0000259" key="11">
    <source>
        <dbReference type="Pfam" id="PF00291"/>
    </source>
</evidence>
<dbReference type="GO" id="GO:0005524">
    <property type="term" value="F:ATP binding"/>
    <property type="evidence" value="ECO:0007669"/>
    <property type="project" value="TreeGrafter"/>
</dbReference>
<keyword evidence="9" id="KW-0456">Lyase</keyword>
<evidence type="ECO:0000256" key="3">
    <source>
        <dbReference type="ARBA" id="ARBA00001936"/>
    </source>
</evidence>
<dbReference type="Gene3D" id="3.40.50.1100">
    <property type="match status" value="2"/>
</dbReference>
<dbReference type="GO" id="GO:0070179">
    <property type="term" value="P:D-serine biosynthetic process"/>
    <property type="evidence" value="ECO:0007669"/>
    <property type="project" value="TreeGrafter"/>
</dbReference>
<dbReference type="Proteomes" id="UP000887567">
    <property type="component" value="Unplaced"/>
</dbReference>
<keyword evidence="8" id="KW-0663">Pyridoxal phosphate</keyword>
<evidence type="ECO:0000256" key="8">
    <source>
        <dbReference type="ARBA" id="ARBA00022898"/>
    </source>
</evidence>
<evidence type="ECO:0000256" key="7">
    <source>
        <dbReference type="ARBA" id="ARBA00022842"/>
    </source>
</evidence>
<dbReference type="GO" id="GO:0000287">
    <property type="term" value="F:magnesium ion binding"/>
    <property type="evidence" value="ECO:0007669"/>
    <property type="project" value="TreeGrafter"/>
</dbReference>
<dbReference type="GO" id="GO:0003941">
    <property type="term" value="F:L-serine ammonia-lyase activity"/>
    <property type="evidence" value="ECO:0007669"/>
    <property type="project" value="UniProtKB-EC"/>
</dbReference>
<comment type="cofactor">
    <cofactor evidence="4">
        <name>Mg(2+)</name>
        <dbReference type="ChEBI" id="CHEBI:18420"/>
    </cofactor>
</comment>
<protein>
    <recommendedName>
        <fullName evidence="6">L-serine ammonia-lyase</fullName>
        <ecNumber evidence="6">4.3.1.17</ecNumber>
    </recommendedName>
</protein>
<dbReference type="GO" id="GO:0030170">
    <property type="term" value="F:pyridoxal phosphate binding"/>
    <property type="evidence" value="ECO:0007669"/>
    <property type="project" value="InterPro"/>
</dbReference>
<dbReference type="FunFam" id="3.40.50.1100:FF:000005">
    <property type="entry name" value="Threonine dehydratase catabolic"/>
    <property type="match status" value="1"/>
</dbReference>
<dbReference type="PANTHER" id="PTHR43050:SF1">
    <property type="entry name" value="SERINE RACEMASE"/>
    <property type="match status" value="1"/>
</dbReference>
<dbReference type="GO" id="GO:0018114">
    <property type="term" value="F:threonine racemase activity"/>
    <property type="evidence" value="ECO:0007669"/>
    <property type="project" value="TreeGrafter"/>
</dbReference>
<dbReference type="SUPFAM" id="SSF53686">
    <property type="entry name" value="Tryptophan synthase beta subunit-like PLP-dependent enzymes"/>
    <property type="match status" value="1"/>
</dbReference>
<comment type="cofactor">
    <cofactor evidence="1">
        <name>Ca(2+)</name>
        <dbReference type="ChEBI" id="CHEBI:29108"/>
    </cofactor>
</comment>
<evidence type="ECO:0000313" key="13">
    <source>
        <dbReference type="Proteomes" id="UP000887567"/>
    </source>
</evidence>
<comment type="cofactor">
    <cofactor evidence="3">
        <name>Mn(2+)</name>
        <dbReference type="ChEBI" id="CHEBI:29035"/>
    </cofactor>
</comment>
<evidence type="ECO:0000256" key="10">
    <source>
        <dbReference type="ARBA" id="ARBA00049406"/>
    </source>
</evidence>
<evidence type="ECO:0000256" key="1">
    <source>
        <dbReference type="ARBA" id="ARBA00001913"/>
    </source>
</evidence>
<dbReference type="OMA" id="LIHPFDH"/>
<evidence type="ECO:0000256" key="6">
    <source>
        <dbReference type="ARBA" id="ARBA00012093"/>
    </source>
</evidence>
<dbReference type="KEGG" id="epa:110246349"/>
<reference evidence="12" key="1">
    <citation type="submission" date="2022-11" db="UniProtKB">
        <authorList>
            <consortium name="EnsemblMetazoa"/>
        </authorList>
    </citation>
    <scope>IDENTIFICATION</scope>
</reference>
<accession>A0A913XR17</accession>
<keyword evidence="7" id="KW-0460">Magnesium</keyword>
<evidence type="ECO:0000256" key="4">
    <source>
        <dbReference type="ARBA" id="ARBA00001946"/>
    </source>
</evidence>